<evidence type="ECO:0000256" key="2">
    <source>
        <dbReference type="ARBA" id="ARBA00022527"/>
    </source>
</evidence>
<dbReference type="Gene3D" id="1.10.510.10">
    <property type="entry name" value="Transferase(Phosphotransferase) domain 1"/>
    <property type="match status" value="1"/>
</dbReference>
<feature type="domain" description="Protein kinase" evidence="7">
    <location>
        <begin position="87"/>
        <end position="349"/>
    </location>
</feature>
<dbReference type="GO" id="GO:0004674">
    <property type="term" value="F:protein serine/threonine kinase activity"/>
    <property type="evidence" value="ECO:0007669"/>
    <property type="project" value="UniProtKB-KW"/>
</dbReference>
<keyword evidence="3" id="KW-0808">Transferase</keyword>
<evidence type="ECO:0000256" key="3">
    <source>
        <dbReference type="ARBA" id="ARBA00022679"/>
    </source>
</evidence>
<evidence type="ECO:0000256" key="6">
    <source>
        <dbReference type="ARBA" id="ARBA00022840"/>
    </source>
</evidence>
<dbReference type="InterPro" id="IPR000719">
    <property type="entry name" value="Prot_kinase_dom"/>
</dbReference>
<dbReference type="Gene3D" id="3.30.200.20">
    <property type="entry name" value="Phosphorylase Kinase, domain 1"/>
    <property type="match status" value="1"/>
</dbReference>
<keyword evidence="5" id="KW-0418">Kinase</keyword>
<keyword evidence="9" id="KW-1185">Reference proteome</keyword>
<dbReference type="AlphaFoldDB" id="A0A918L4G5"/>
<dbReference type="InterPro" id="IPR011009">
    <property type="entry name" value="Kinase-like_dom_sf"/>
</dbReference>
<dbReference type="EC" id="2.7.11.1" evidence="1"/>
<gene>
    <name evidence="8" type="ORF">GCM10010269_36150</name>
</gene>
<dbReference type="Pfam" id="PF00069">
    <property type="entry name" value="Pkinase"/>
    <property type="match status" value="1"/>
</dbReference>
<dbReference type="SMART" id="SM00220">
    <property type="entry name" value="S_TKc"/>
    <property type="match status" value="1"/>
</dbReference>
<protein>
    <recommendedName>
        <fullName evidence="1">non-specific serine/threonine protein kinase</fullName>
        <ecNumber evidence="1">2.7.11.1</ecNumber>
    </recommendedName>
</protein>
<reference evidence="8" key="1">
    <citation type="journal article" date="2014" name="Int. J. Syst. Evol. Microbiol.">
        <title>Complete genome sequence of Corynebacterium casei LMG S-19264T (=DSM 44701T), isolated from a smear-ripened cheese.</title>
        <authorList>
            <consortium name="US DOE Joint Genome Institute (JGI-PGF)"/>
            <person name="Walter F."/>
            <person name="Albersmeier A."/>
            <person name="Kalinowski J."/>
            <person name="Ruckert C."/>
        </authorList>
    </citation>
    <scope>NUCLEOTIDE SEQUENCE</scope>
    <source>
        <strain evidence="8">JCM 4386</strain>
    </source>
</reference>
<dbReference type="Proteomes" id="UP000606194">
    <property type="component" value="Unassembled WGS sequence"/>
</dbReference>
<evidence type="ECO:0000256" key="4">
    <source>
        <dbReference type="ARBA" id="ARBA00022741"/>
    </source>
</evidence>
<evidence type="ECO:0000259" key="7">
    <source>
        <dbReference type="PROSITE" id="PS50011"/>
    </source>
</evidence>
<dbReference type="RefSeq" id="WP_190150299.1">
    <property type="nucleotide sequence ID" value="NZ_BMTL01000014.1"/>
</dbReference>
<reference evidence="8" key="2">
    <citation type="submission" date="2020-09" db="EMBL/GenBank/DDBJ databases">
        <authorList>
            <person name="Sun Q."/>
            <person name="Ohkuma M."/>
        </authorList>
    </citation>
    <scope>NUCLEOTIDE SEQUENCE</scope>
    <source>
        <strain evidence="8">JCM 4386</strain>
    </source>
</reference>
<keyword evidence="4" id="KW-0547">Nucleotide-binding</keyword>
<evidence type="ECO:0000256" key="1">
    <source>
        <dbReference type="ARBA" id="ARBA00012513"/>
    </source>
</evidence>
<dbReference type="CDD" id="cd14014">
    <property type="entry name" value="STKc_PknB_like"/>
    <property type="match status" value="1"/>
</dbReference>
<dbReference type="PROSITE" id="PS50011">
    <property type="entry name" value="PROTEIN_KINASE_DOM"/>
    <property type="match status" value="1"/>
</dbReference>
<keyword evidence="2" id="KW-0723">Serine/threonine-protein kinase</keyword>
<evidence type="ECO:0000313" key="9">
    <source>
        <dbReference type="Proteomes" id="UP000606194"/>
    </source>
</evidence>
<accession>A0A918L4G5</accession>
<organism evidence="8 9">
    <name type="scientific">Streptomyces humidus</name>
    <dbReference type="NCBI Taxonomy" id="52259"/>
    <lineage>
        <taxon>Bacteria</taxon>
        <taxon>Bacillati</taxon>
        <taxon>Actinomycetota</taxon>
        <taxon>Actinomycetes</taxon>
        <taxon>Kitasatosporales</taxon>
        <taxon>Streptomycetaceae</taxon>
        <taxon>Streptomyces</taxon>
    </lineage>
</organism>
<evidence type="ECO:0000313" key="8">
    <source>
        <dbReference type="EMBL" id="GGR93910.1"/>
    </source>
</evidence>
<name>A0A918L4G5_9ACTN</name>
<dbReference type="EMBL" id="BMTL01000014">
    <property type="protein sequence ID" value="GGR93910.1"/>
    <property type="molecule type" value="Genomic_DNA"/>
</dbReference>
<sequence length="524" mass="57004">MVDLMTTNIRPFRRIGGVSEVAAELGVSRQQVAKLRQSDDFPAPVASLSAGDIWDLDIIRRWGSSGLRRGAGRPAPVGQPRSVGRRFELGAEIDGGGFAVVFGARDLEAGDDDQVAVKVLQQTHALDVETVARFERELRLMSTFGHANVMKLLASGKDEDLGLWYAMPLARGILSDEVGSVMKAEDVAAVMRNICAGLAYIHSQGILHRDLKPGNVLRTPDGVWAIADFGLARVVEESGLLTSTFDGFGTRFYVAPEQWRDAKHVDERADIYSAGKIMQALLTGGTPVDDVVPAGPLRGVIQRAISQDRGQRHASATELLAAIESAVAPAPTGRWETAEEKAGRLRPRLKAGRVVDEAALDEFVRWADELDFSDDEDMGEFSWALSALPSDSVEWWWQQNPAGFTGIFQAFASCLEGSFDFGMCDILADFARRAVVATGDAIILREAVRGLAHLGTNHNRWHVRDVAVDILQKIRTPEDAVAALEGLRMAGQPFIEWTVGSAVIRTLHPVLRSGLGTFIDSDDD</sequence>
<dbReference type="GO" id="GO:0005524">
    <property type="term" value="F:ATP binding"/>
    <property type="evidence" value="ECO:0007669"/>
    <property type="project" value="UniProtKB-KW"/>
</dbReference>
<evidence type="ECO:0000256" key="5">
    <source>
        <dbReference type="ARBA" id="ARBA00022777"/>
    </source>
</evidence>
<comment type="caution">
    <text evidence="8">The sequence shown here is derived from an EMBL/GenBank/DDBJ whole genome shotgun (WGS) entry which is preliminary data.</text>
</comment>
<dbReference type="SUPFAM" id="SSF56112">
    <property type="entry name" value="Protein kinase-like (PK-like)"/>
    <property type="match status" value="1"/>
</dbReference>
<proteinExistence type="predicted"/>
<dbReference type="PANTHER" id="PTHR43289:SF6">
    <property type="entry name" value="SERINE_THREONINE-PROTEIN KINASE NEKL-3"/>
    <property type="match status" value="1"/>
</dbReference>
<keyword evidence="6" id="KW-0067">ATP-binding</keyword>
<dbReference type="PANTHER" id="PTHR43289">
    <property type="entry name" value="MITOGEN-ACTIVATED PROTEIN KINASE KINASE KINASE 20-RELATED"/>
    <property type="match status" value="1"/>
</dbReference>